<dbReference type="RefSeq" id="WP_118418981.1">
    <property type="nucleotide sequence ID" value="NZ_JAQDLI010000012.1"/>
</dbReference>
<dbReference type="AlphaFoldDB" id="A0A395VZL3"/>
<sequence>MKITIQQYLFGICLLVFFAFNMLLLGGCNDDTEMEMIDSSQKNVISLSIPDTELVQVRSVANESECKISGIQVFVYNDSHVSSPVYYQEGKADLSFLFGNGTASPTVTLKEYIPADKERIYVVCNLTNRSSASGAGDFLINKMASEEQLRNYTSQGMMKGFSALQSEGRTIPMYGWIEWNEKATSNVCLLTRCLAKVTVDAEADLFSGKQVYWEWRNLNYSDFTLDSEYKGGIYQGSINESGSSEKHDLLSATTPLDVTKGLVTSYYPLEYEHSVYALGNKIDKKTFSKNRAMLLLVVQNPDGSNKEYYRLDFLDKETGEYLDIIRNHSYRFTIAKLKNKGYDTELEAIQNPGSNIEYTVTVSDNWSRGYASNGQYLVKTDREDLKLIENGITDPVTMVKFELQADDTGNVDFSGVTTRNVRVLNSDKKTLVPSSDLCLFYSIDNNNLVQVKGTGGLSVNEVNLPQDSDVYWIYCTVPENSSLKEGFMEISVGNIVKYIPFSIISHTEAIAVDEDGPANCFITPVTYGVYSFDATVIGNGVDGIVAETRGRAAWREELGEDIEQYHFKNASGEDISVSKNVEIVPYSAKLIWQDKQNLISQVAFNSTTNRVEFLSSGTGNGVIAVYDKQDPNAEDATVLWSWHVWCTEHPTIIELGLPTNGETYSGKNYRIMDRDLGATTNTPDELTTRGLGYQWGRKDPFCISASFESTDNFMHNVRGSKLKHKEEEKNESIGTIEYAINHPAVFIISDDAYSVHDWLYYTSESGNNDLTGNQYLWGNNPYSQYKMVNVETMKTLYDPCPVGYKVSPPDVYGAFLKYPIIDSPIGKSGTEFLGHMEKGDFYTPLFTKYGVYFYCGSENSTRKVYFISTSLRHGRTYDKGVVNGPFYSAHLCGTMRYNDGSGMNVIMSFGFDLKNGDVGCGFGGGNNYWLDRSTAAPVRCIRDE</sequence>
<organism evidence="2 3">
    <name type="scientific">Bacteroides ovatus</name>
    <dbReference type="NCBI Taxonomy" id="28116"/>
    <lineage>
        <taxon>Bacteria</taxon>
        <taxon>Pseudomonadati</taxon>
        <taxon>Bacteroidota</taxon>
        <taxon>Bacteroidia</taxon>
        <taxon>Bacteroidales</taxon>
        <taxon>Bacteroidaceae</taxon>
        <taxon>Bacteroides</taxon>
    </lineage>
</organism>
<keyword evidence="1" id="KW-0812">Transmembrane</keyword>
<comment type="caution">
    <text evidence="2">The sequence shown here is derived from an EMBL/GenBank/DDBJ whole genome shotgun (WGS) entry which is preliminary data.</text>
</comment>
<protein>
    <recommendedName>
        <fullName evidence="4">DUF4906 domain-containing protein</fullName>
    </recommendedName>
</protein>
<accession>A0A395VZL3</accession>
<dbReference type="EMBL" id="QRVZ01000014">
    <property type="protein sequence ID" value="RGS82062.1"/>
    <property type="molecule type" value="Genomic_DNA"/>
</dbReference>
<keyword evidence="1" id="KW-1133">Transmembrane helix</keyword>
<name>A0A395VZL3_BACOV</name>
<reference evidence="2 3" key="1">
    <citation type="submission" date="2018-08" db="EMBL/GenBank/DDBJ databases">
        <title>A genome reference for cultivated species of the human gut microbiota.</title>
        <authorList>
            <person name="Zou Y."/>
            <person name="Xue W."/>
            <person name="Luo G."/>
        </authorList>
    </citation>
    <scope>NUCLEOTIDE SEQUENCE [LARGE SCALE GENOMIC DNA]</scope>
    <source>
        <strain evidence="2 3">AF20-9LB</strain>
    </source>
</reference>
<evidence type="ECO:0000313" key="2">
    <source>
        <dbReference type="EMBL" id="RGS82062.1"/>
    </source>
</evidence>
<dbReference type="PROSITE" id="PS51257">
    <property type="entry name" value="PROKAR_LIPOPROTEIN"/>
    <property type="match status" value="1"/>
</dbReference>
<evidence type="ECO:0000313" key="3">
    <source>
        <dbReference type="Proteomes" id="UP000266492"/>
    </source>
</evidence>
<feature type="transmembrane region" description="Helical" evidence="1">
    <location>
        <begin position="7"/>
        <end position="27"/>
    </location>
</feature>
<keyword evidence="1" id="KW-0472">Membrane</keyword>
<gene>
    <name evidence="2" type="ORF">DWX70_17110</name>
</gene>
<dbReference type="Proteomes" id="UP000266492">
    <property type="component" value="Unassembled WGS sequence"/>
</dbReference>
<proteinExistence type="predicted"/>
<evidence type="ECO:0000256" key="1">
    <source>
        <dbReference type="SAM" id="Phobius"/>
    </source>
</evidence>
<evidence type="ECO:0008006" key="4">
    <source>
        <dbReference type="Google" id="ProtNLM"/>
    </source>
</evidence>